<dbReference type="KEGG" id="rca:Rcas_3029"/>
<evidence type="ECO:0000313" key="2">
    <source>
        <dbReference type="Proteomes" id="UP000000263"/>
    </source>
</evidence>
<keyword evidence="2" id="KW-1185">Reference proteome</keyword>
<dbReference type="HOGENOM" id="CLU_1089420_0_0_0"/>
<dbReference type="RefSeq" id="WP_012121508.1">
    <property type="nucleotide sequence ID" value="NC_009767.1"/>
</dbReference>
<evidence type="ECO:0000313" key="1">
    <source>
        <dbReference type="EMBL" id="ABU59084.1"/>
    </source>
</evidence>
<protein>
    <recommendedName>
        <fullName evidence="3">GH16 domain-containing protein</fullName>
    </recommendedName>
</protein>
<dbReference type="STRING" id="383372.Rcas_3029"/>
<dbReference type="eggNOG" id="ENOG50325GN">
    <property type="taxonomic scope" value="Bacteria"/>
</dbReference>
<name>A7NNF1_ROSCS</name>
<reference evidence="1 2" key="1">
    <citation type="submission" date="2007-08" db="EMBL/GenBank/DDBJ databases">
        <title>Complete sequence of Roseiflexus castenholzii DSM 13941.</title>
        <authorList>
            <consortium name="US DOE Joint Genome Institute"/>
            <person name="Copeland A."/>
            <person name="Lucas S."/>
            <person name="Lapidus A."/>
            <person name="Barry K."/>
            <person name="Glavina del Rio T."/>
            <person name="Dalin E."/>
            <person name="Tice H."/>
            <person name="Pitluck S."/>
            <person name="Thompson L.S."/>
            <person name="Brettin T."/>
            <person name="Bruce D."/>
            <person name="Detter J.C."/>
            <person name="Han C."/>
            <person name="Tapia R."/>
            <person name="Schmutz J."/>
            <person name="Larimer F."/>
            <person name="Land M."/>
            <person name="Hauser L."/>
            <person name="Kyrpides N."/>
            <person name="Mikhailova N."/>
            <person name="Bryant D.A."/>
            <person name="Hanada S."/>
            <person name="Tsukatani Y."/>
            <person name="Richardson P."/>
        </authorList>
    </citation>
    <scope>NUCLEOTIDE SEQUENCE [LARGE SCALE GENOMIC DNA]</scope>
    <source>
        <strain evidence="2">DSM 13941 / HLO8</strain>
    </source>
</reference>
<accession>A7NNF1</accession>
<dbReference type="EMBL" id="CP000804">
    <property type="protein sequence ID" value="ABU59084.1"/>
    <property type="molecule type" value="Genomic_DNA"/>
</dbReference>
<gene>
    <name evidence="1" type="ordered locus">Rcas_3029</name>
</gene>
<sequence>MKETFRPRLQSHWRRTQTGGGRLIVMPEGLRVLVAGATNRRYANAQIDDYTGLPRDRFPWRAPLRMTVVARVGTPILGTAGFGFWNAPISPIGRVLPVLPAAIWFFYASPPADMPLARGVPGSGWKVATIDATTRRALVWAPTAPFVLLANRLPAVYDRLWQRVQRALAISEALIPPPDDTFRAYTLEWLTGGARFLIDGQVVHETDCAPRGPLGFVAWVDNQWLIATPRGRFGWGLHAVPGAQWMEIAQVQIEG</sequence>
<proteinExistence type="predicted"/>
<organism evidence="1 2">
    <name type="scientific">Roseiflexus castenholzii (strain DSM 13941 / HLO8)</name>
    <dbReference type="NCBI Taxonomy" id="383372"/>
    <lineage>
        <taxon>Bacteria</taxon>
        <taxon>Bacillati</taxon>
        <taxon>Chloroflexota</taxon>
        <taxon>Chloroflexia</taxon>
        <taxon>Chloroflexales</taxon>
        <taxon>Roseiflexineae</taxon>
        <taxon>Roseiflexaceae</taxon>
        <taxon>Roseiflexus</taxon>
    </lineage>
</organism>
<evidence type="ECO:0008006" key="3">
    <source>
        <dbReference type="Google" id="ProtNLM"/>
    </source>
</evidence>
<dbReference type="Proteomes" id="UP000000263">
    <property type="component" value="Chromosome"/>
</dbReference>
<dbReference type="AlphaFoldDB" id="A7NNF1"/>